<reference evidence="3" key="1">
    <citation type="submission" date="2025-08" db="UniProtKB">
        <authorList>
            <consortium name="RefSeq"/>
        </authorList>
    </citation>
    <scope>IDENTIFICATION</scope>
    <source>
        <tissue evidence="3">Brain</tissue>
    </source>
</reference>
<protein>
    <submittedName>
        <fullName evidence="3">Translation initiation factor IF-2-like</fullName>
    </submittedName>
</protein>
<feature type="region of interest" description="Disordered" evidence="1">
    <location>
        <begin position="1"/>
        <end position="198"/>
    </location>
</feature>
<feature type="compositionally biased region" description="Basic and acidic residues" evidence="1">
    <location>
        <begin position="1"/>
        <end position="10"/>
    </location>
</feature>
<keyword evidence="2" id="KW-1185">Reference proteome</keyword>
<organism evidence="2 3">
    <name type="scientific">Mustela putorius furo</name>
    <name type="common">European domestic ferret</name>
    <name type="synonym">Mustela furo</name>
    <dbReference type="NCBI Taxonomy" id="9669"/>
    <lineage>
        <taxon>Eukaryota</taxon>
        <taxon>Metazoa</taxon>
        <taxon>Chordata</taxon>
        <taxon>Craniata</taxon>
        <taxon>Vertebrata</taxon>
        <taxon>Euteleostomi</taxon>
        <taxon>Mammalia</taxon>
        <taxon>Eutheria</taxon>
        <taxon>Laurasiatheria</taxon>
        <taxon>Carnivora</taxon>
        <taxon>Caniformia</taxon>
        <taxon>Musteloidea</taxon>
        <taxon>Mustelidae</taxon>
        <taxon>Mustelinae</taxon>
        <taxon>Mustela</taxon>
    </lineage>
</organism>
<feature type="region of interest" description="Disordered" evidence="1">
    <location>
        <begin position="252"/>
        <end position="283"/>
    </location>
</feature>
<dbReference type="Proteomes" id="UP000000715">
    <property type="component" value="Unplaced"/>
</dbReference>
<evidence type="ECO:0000313" key="3">
    <source>
        <dbReference type="RefSeq" id="XP_044922662.1"/>
    </source>
</evidence>
<dbReference type="RefSeq" id="XP_044922662.1">
    <property type="nucleotide sequence ID" value="XM_045066727.1"/>
</dbReference>
<evidence type="ECO:0000256" key="1">
    <source>
        <dbReference type="SAM" id="MobiDB-lite"/>
    </source>
</evidence>
<feature type="compositionally biased region" description="Low complexity" evidence="1">
    <location>
        <begin position="172"/>
        <end position="194"/>
    </location>
</feature>
<feature type="compositionally biased region" description="Basic and acidic residues" evidence="1">
    <location>
        <begin position="272"/>
        <end position="283"/>
    </location>
</feature>
<sequence>MGPPRNEDLTFRTGSARAFPGCVEESGRSPTETPSSSRPSVGLRLPPKAQRGRAPLGSPRLIQRPEHRGTGPGGRRRSPPAAPPSGFLRGLLPTPVPPPALGSACAQLAGTRGPSGAENLAAGTQLECREQRGKQSSTPLPTSGSAPQPRRTPSRSPALARGTVGGRGGGVATPCPAPAAGLPRAPLPRLLGPLREPPPVPFSTHFPLGCRSFSPEPRLLLHPSLTSLGREGAPGGGADPFLPRLLEAVELGTRPGSPLRPGASGPRVCKHGASDTRPAEHKLHEGRDTKCFLHGRALRE</sequence>
<proteinExistence type="predicted"/>
<name>A0A8U0REI6_MUSPF</name>
<dbReference type="GeneID" id="123387980"/>
<gene>
    <name evidence="3" type="primary">LOC123387980</name>
</gene>
<feature type="compositionally biased region" description="Polar residues" evidence="1">
    <location>
        <begin position="134"/>
        <end position="146"/>
    </location>
</feature>
<evidence type="ECO:0000313" key="2">
    <source>
        <dbReference type="Proteomes" id="UP000000715"/>
    </source>
</evidence>
<dbReference type="AlphaFoldDB" id="A0A8U0REI6"/>
<accession>A0A8U0REI6</accession>
<feature type="compositionally biased region" description="Low complexity" evidence="1">
    <location>
        <begin position="28"/>
        <end position="40"/>
    </location>
</feature>